<accession>A0A2T8HYC3</accession>
<dbReference type="EMBL" id="QDKM01000001">
    <property type="protein sequence ID" value="PVH30414.1"/>
    <property type="molecule type" value="Genomic_DNA"/>
</dbReference>
<evidence type="ECO:0000313" key="3">
    <source>
        <dbReference type="Proteomes" id="UP000245911"/>
    </source>
</evidence>
<dbReference type="AlphaFoldDB" id="A0A2T8HYC3"/>
<feature type="domain" description="DUF6455" evidence="1">
    <location>
        <begin position="1"/>
        <end position="83"/>
    </location>
</feature>
<name>A0A2T8HYC3_9RHOB</name>
<dbReference type="RefSeq" id="WP_116556829.1">
    <property type="nucleotide sequence ID" value="NZ_QDKM01000001.1"/>
</dbReference>
<organism evidence="2 3">
    <name type="scientific">Pararhodobacter oceanensis</name>
    <dbReference type="NCBI Taxonomy" id="2172121"/>
    <lineage>
        <taxon>Bacteria</taxon>
        <taxon>Pseudomonadati</taxon>
        <taxon>Pseudomonadota</taxon>
        <taxon>Alphaproteobacteria</taxon>
        <taxon>Rhodobacterales</taxon>
        <taxon>Paracoccaceae</taxon>
        <taxon>Pararhodobacter</taxon>
    </lineage>
</organism>
<proteinExistence type="predicted"/>
<evidence type="ECO:0000313" key="2">
    <source>
        <dbReference type="EMBL" id="PVH30414.1"/>
    </source>
</evidence>
<evidence type="ECO:0000259" key="1">
    <source>
        <dbReference type="Pfam" id="PF20056"/>
    </source>
</evidence>
<dbReference type="OrthoDB" id="7961152at2"/>
<dbReference type="Proteomes" id="UP000245911">
    <property type="component" value="Unassembled WGS sequence"/>
</dbReference>
<gene>
    <name evidence="2" type="ORF">DDE20_02390</name>
</gene>
<keyword evidence="3" id="KW-1185">Reference proteome</keyword>
<dbReference type="Pfam" id="PF20056">
    <property type="entry name" value="DUF6455"/>
    <property type="match status" value="1"/>
</dbReference>
<comment type="caution">
    <text evidence="2">The sequence shown here is derived from an EMBL/GenBank/DDBJ whole genome shotgun (WGS) entry which is preliminary data.</text>
</comment>
<sequence>MGLLTRLNHHTDLITRMASTVNADFTTAMVDRRMSGQELRNAVFACVGCEGGARCPDWLEAHSAGAEDTPAYCRNRDLLQRLRD</sequence>
<protein>
    <recommendedName>
        <fullName evidence="1">DUF6455 domain-containing protein</fullName>
    </recommendedName>
</protein>
<reference evidence="2 3" key="1">
    <citation type="submission" date="2018-04" db="EMBL/GenBank/DDBJ databases">
        <title>Pararhodobacter oceanense sp. nov., isolated from marine intertidal sediment.</title>
        <authorList>
            <person name="Wang X.-L."/>
            <person name="Du Z.-J."/>
        </authorList>
    </citation>
    <scope>NUCLEOTIDE SEQUENCE [LARGE SCALE GENOMIC DNA]</scope>
    <source>
        <strain evidence="2 3">AM505</strain>
    </source>
</reference>
<dbReference type="InterPro" id="IPR045601">
    <property type="entry name" value="DUF6455"/>
</dbReference>